<accession>A0A975J0T5</accession>
<dbReference type="AlphaFoldDB" id="A0A975J0T5"/>
<keyword evidence="4" id="KW-1185">Reference proteome</keyword>
<name>A0A975J0T5_9BACT</name>
<evidence type="ECO:0008006" key="5">
    <source>
        <dbReference type="Google" id="ProtNLM"/>
    </source>
</evidence>
<keyword evidence="1" id="KW-0812">Transmembrane</keyword>
<dbReference type="RefSeq" id="WP_211632254.1">
    <property type="nucleotide sequence ID" value="NZ_CP073100.1"/>
</dbReference>
<evidence type="ECO:0000313" key="3">
    <source>
        <dbReference type="EMBL" id="QUE51935.1"/>
    </source>
</evidence>
<feature type="signal peptide" evidence="2">
    <location>
        <begin position="1"/>
        <end position="20"/>
    </location>
</feature>
<sequence length="231" mass="23397">MKSCLLPLALTLIAQGSAHCATIQLTNVTPSTATASPTSTVSGVSDNGTLSTISPSSIAVMSDSGLLSTLDAGTYGVRVSGITVGADVHLILQFDLTVTASSGDGILIRRGAGRGWAVDQGKNGAVEARFLSAGESISFSVSNMTLTGGTQSYDIAFNGFSNGTYIVDGSGTATFTPGIVGLMTGTTGTGYVGGLNMSFGIIAVPEPSFPVMGGVGALLLFLRRRRTDRMA</sequence>
<dbReference type="KEGG" id="lamb:KBB96_03370"/>
<dbReference type="EMBL" id="CP073100">
    <property type="protein sequence ID" value="QUE51935.1"/>
    <property type="molecule type" value="Genomic_DNA"/>
</dbReference>
<protein>
    <recommendedName>
        <fullName evidence="5">PEP-CTERM sorting domain-containing protein</fullName>
    </recommendedName>
</protein>
<keyword evidence="1" id="KW-0472">Membrane</keyword>
<keyword evidence="1" id="KW-1133">Transmembrane helix</keyword>
<feature type="chain" id="PRO_5036718787" description="PEP-CTERM sorting domain-containing protein" evidence="2">
    <location>
        <begin position="21"/>
        <end position="231"/>
    </location>
</feature>
<keyword evidence="2" id="KW-0732">Signal</keyword>
<reference evidence="3" key="1">
    <citation type="submission" date="2021-04" db="EMBL/GenBank/DDBJ databases">
        <title>Luteolibacter sp. 32A isolated from the skin of an Anderson's salamander (Ambystoma andersonii).</title>
        <authorList>
            <person name="Spergser J."/>
            <person name="Busse H.-J."/>
        </authorList>
    </citation>
    <scope>NUCLEOTIDE SEQUENCE</scope>
    <source>
        <strain evidence="3">32A</strain>
    </source>
</reference>
<dbReference type="Proteomes" id="UP000676169">
    <property type="component" value="Chromosome"/>
</dbReference>
<proteinExistence type="predicted"/>
<evidence type="ECO:0000313" key="4">
    <source>
        <dbReference type="Proteomes" id="UP000676169"/>
    </source>
</evidence>
<feature type="transmembrane region" description="Helical" evidence="1">
    <location>
        <begin position="199"/>
        <end position="222"/>
    </location>
</feature>
<evidence type="ECO:0000256" key="1">
    <source>
        <dbReference type="SAM" id="Phobius"/>
    </source>
</evidence>
<evidence type="ECO:0000256" key="2">
    <source>
        <dbReference type="SAM" id="SignalP"/>
    </source>
</evidence>
<gene>
    <name evidence="3" type="ORF">KBB96_03370</name>
</gene>
<organism evidence="3 4">
    <name type="scientific">Luteolibacter ambystomatis</name>
    <dbReference type="NCBI Taxonomy" id="2824561"/>
    <lineage>
        <taxon>Bacteria</taxon>
        <taxon>Pseudomonadati</taxon>
        <taxon>Verrucomicrobiota</taxon>
        <taxon>Verrucomicrobiia</taxon>
        <taxon>Verrucomicrobiales</taxon>
        <taxon>Verrucomicrobiaceae</taxon>
        <taxon>Luteolibacter</taxon>
    </lineage>
</organism>